<dbReference type="InterPro" id="IPR036396">
    <property type="entry name" value="Cyt_P450_sf"/>
</dbReference>
<dbReference type="AlphaFoldDB" id="A0A0M9VVV3"/>
<gene>
    <name evidence="2" type="ORF">ESCO_005099</name>
</gene>
<dbReference type="OrthoDB" id="3366823at2759"/>
<reference evidence="2 3" key="1">
    <citation type="submission" date="2015-07" db="EMBL/GenBank/DDBJ databases">
        <title>The genome of the fungus Escovopsis weberi, a specialized disease agent of ant agriculture.</title>
        <authorList>
            <person name="de Man T.J."/>
            <person name="Stajich J.E."/>
            <person name="Kubicek C.P."/>
            <person name="Chenthamara K."/>
            <person name="Atanasova L."/>
            <person name="Druzhinina I.S."/>
            <person name="Birnbaum S."/>
            <person name="Barribeau S.M."/>
            <person name="Teiling C."/>
            <person name="Suen G."/>
            <person name="Currie C."/>
            <person name="Gerardo N.M."/>
        </authorList>
    </citation>
    <scope>NUCLEOTIDE SEQUENCE [LARGE SCALE GENOMIC DNA]</scope>
</reference>
<name>A0A0M9VVV3_ESCWE</name>
<organism evidence="2 3">
    <name type="scientific">Escovopsis weberi</name>
    <dbReference type="NCBI Taxonomy" id="150374"/>
    <lineage>
        <taxon>Eukaryota</taxon>
        <taxon>Fungi</taxon>
        <taxon>Dikarya</taxon>
        <taxon>Ascomycota</taxon>
        <taxon>Pezizomycotina</taxon>
        <taxon>Sordariomycetes</taxon>
        <taxon>Hypocreomycetidae</taxon>
        <taxon>Hypocreales</taxon>
        <taxon>Hypocreaceae</taxon>
        <taxon>Escovopsis</taxon>
    </lineage>
</organism>
<dbReference type="SUPFAM" id="SSF48264">
    <property type="entry name" value="Cytochrome P450"/>
    <property type="match status" value="1"/>
</dbReference>
<dbReference type="Gene3D" id="1.10.630.10">
    <property type="entry name" value="Cytochrome P450"/>
    <property type="match status" value="1"/>
</dbReference>
<dbReference type="Pfam" id="PF00067">
    <property type="entry name" value="p450"/>
    <property type="match status" value="1"/>
</dbReference>
<keyword evidence="1" id="KW-0472">Membrane</keyword>
<accession>A0A0M9VVV3</accession>
<sequence length="312" mass="34145">MVYPSMERALGKYADSMSLAHSTRFFGNCMFDISADGIQRVTDYDSRSIHRSAFSGTTAVRELVEQATNFAQTRIDMEPGVQQTMLGAWLFKMVNTALITAIWGAVTVWMVRHLLSDQLTLRRVVSQVRSIDSASLDGGKMDVDHINRTCPMLVASAYETMRLHMTAVPRVAKQDFQVPVMDAASGSILRVKEGDLVVLPMASVNLDPAVWGSNVERFSPERFLARDGSVSEAAVRRLRVFGVAGNMCPGRKLGLSAILFVTATVLRTFDIEPAAGDVREARSPPPEASPELGIGLERVGGDVQATIRRINV</sequence>
<protein>
    <submittedName>
        <fullName evidence="2">Cytochrome P450 78A6</fullName>
    </submittedName>
</protein>
<evidence type="ECO:0000256" key="1">
    <source>
        <dbReference type="SAM" id="Phobius"/>
    </source>
</evidence>
<dbReference type="EMBL" id="LGSR01000008">
    <property type="protein sequence ID" value="KOS21402.1"/>
    <property type="molecule type" value="Genomic_DNA"/>
</dbReference>
<dbReference type="GO" id="GO:0020037">
    <property type="term" value="F:heme binding"/>
    <property type="evidence" value="ECO:0007669"/>
    <property type="project" value="InterPro"/>
</dbReference>
<dbReference type="PANTHER" id="PTHR47582">
    <property type="entry name" value="P450, PUTATIVE (EUROFUNG)-RELATED"/>
    <property type="match status" value="1"/>
</dbReference>
<dbReference type="Proteomes" id="UP000053831">
    <property type="component" value="Unassembled WGS sequence"/>
</dbReference>
<evidence type="ECO:0000313" key="3">
    <source>
        <dbReference type="Proteomes" id="UP000053831"/>
    </source>
</evidence>
<keyword evidence="1" id="KW-0812">Transmembrane</keyword>
<feature type="transmembrane region" description="Helical" evidence="1">
    <location>
        <begin position="89"/>
        <end position="111"/>
    </location>
</feature>
<dbReference type="InterPro" id="IPR001128">
    <property type="entry name" value="Cyt_P450"/>
</dbReference>
<comment type="caution">
    <text evidence="2">The sequence shown here is derived from an EMBL/GenBank/DDBJ whole genome shotgun (WGS) entry which is preliminary data.</text>
</comment>
<keyword evidence="1" id="KW-1133">Transmembrane helix</keyword>
<dbReference type="InterPro" id="IPR053007">
    <property type="entry name" value="CYP450_monoxygenase_sec-met"/>
</dbReference>
<evidence type="ECO:0000313" key="2">
    <source>
        <dbReference type="EMBL" id="KOS21402.1"/>
    </source>
</evidence>
<keyword evidence="3" id="KW-1185">Reference proteome</keyword>
<proteinExistence type="predicted"/>
<dbReference type="STRING" id="150374.A0A0M9VVV3"/>
<dbReference type="GO" id="GO:0005506">
    <property type="term" value="F:iron ion binding"/>
    <property type="evidence" value="ECO:0007669"/>
    <property type="project" value="InterPro"/>
</dbReference>
<dbReference type="PANTHER" id="PTHR47582:SF1">
    <property type="entry name" value="P450, PUTATIVE (EUROFUNG)-RELATED"/>
    <property type="match status" value="1"/>
</dbReference>
<dbReference type="GO" id="GO:0016705">
    <property type="term" value="F:oxidoreductase activity, acting on paired donors, with incorporation or reduction of molecular oxygen"/>
    <property type="evidence" value="ECO:0007669"/>
    <property type="project" value="InterPro"/>
</dbReference>
<dbReference type="GO" id="GO:0004497">
    <property type="term" value="F:monooxygenase activity"/>
    <property type="evidence" value="ECO:0007669"/>
    <property type="project" value="InterPro"/>
</dbReference>